<protein>
    <submittedName>
        <fullName evidence="2">Uncharacterized protein</fullName>
    </submittedName>
</protein>
<sequence>MLTSKTYKLLGTYVLIALLSWQFFRYVDYVLNVITPESFSFDFEAIAVVNFVVLVSVISLALAIFTPLEVAAPRSSGLATELRARLLMGFRKKRWALVTSGIVGIIFLLFFEWTYINLVGVLIAMSLFEYARFAGVEEIDQWTKINSRTIVRRGATGVVLAFFVLVSFAAYQSPVATGIAETEQLPSVTQQLMRSVVDSVIGSQIPAGPEKEGVISQVTNETFQQINGILKPYLQYAPPLLAFGLFLILWGLSWIFVWLSVLVGMGIFWILKKTEMIKIEERDVKAEILII</sequence>
<dbReference type="EMBL" id="MGJV01000007">
    <property type="protein sequence ID" value="OGN15778.1"/>
    <property type="molecule type" value="Genomic_DNA"/>
</dbReference>
<accession>A0A1F8FT81</accession>
<comment type="caution">
    <text evidence="2">The sequence shown here is derived from an EMBL/GenBank/DDBJ whole genome shotgun (WGS) entry which is preliminary data.</text>
</comment>
<reference evidence="2 3" key="1">
    <citation type="journal article" date="2016" name="Nat. Commun.">
        <title>Thousands of microbial genomes shed light on interconnected biogeochemical processes in an aquifer system.</title>
        <authorList>
            <person name="Anantharaman K."/>
            <person name="Brown C.T."/>
            <person name="Hug L.A."/>
            <person name="Sharon I."/>
            <person name="Castelle C.J."/>
            <person name="Probst A.J."/>
            <person name="Thomas B.C."/>
            <person name="Singh A."/>
            <person name="Wilkins M.J."/>
            <person name="Karaoz U."/>
            <person name="Brodie E.L."/>
            <person name="Williams K.H."/>
            <person name="Hubbard S.S."/>
            <person name="Banfield J.F."/>
        </authorList>
    </citation>
    <scope>NUCLEOTIDE SEQUENCE [LARGE SCALE GENOMIC DNA]</scope>
</reference>
<keyword evidence="1" id="KW-0812">Transmembrane</keyword>
<proteinExistence type="predicted"/>
<feature type="transmembrane region" description="Helical" evidence="1">
    <location>
        <begin position="7"/>
        <end position="27"/>
    </location>
</feature>
<evidence type="ECO:0000313" key="2">
    <source>
        <dbReference type="EMBL" id="OGN15778.1"/>
    </source>
</evidence>
<evidence type="ECO:0000256" key="1">
    <source>
        <dbReference type="SAM" id="Phobius"/>
    </source>
</evidence>
<feature type="transmembrane region" description="Helical" evidence="1">
    <location>
        <begin position="116"/>
        <end position="133"/>
    </location>
</feature>
<feature type="transmembrane region" description="Helical" evidence="1">
    <location>
        <begin position="240"/>
        <end position="271"/>
    </location>
</feature>
<keyword evidence="1" id="KW-1133">Transmembrane helix</keyword>
<dbReference type="AlphaFoldDB" id="A0A1F8FT81"/>
<feature type="transmembrane region" description="Helical" evidence="1">
    <location>
        <begin position="93"/>
        <end position="110"/>
    </location>
</feature>
<organism evidence="2 3">
    <name type="scientific">Candidatus Yanofskybacteria bacterium RIFCSPHIGHO2_02_FULL_43_22</name>
    <dbReference type="NCBI Taxonomy" id="1802681"/>
    <lineage>
        <taxon>Bacteria</taxon>
        <taxon>Candidatus Yanofskyibacteriota</taxon>
    </lineage>
</organism>
<dbReference type="Proteomes" id="UP000176581">
    <property type="component" value="Unassembled WGS sequence"/>
</dbReference>
<gene>
    <name evidence="2" type="ORF">A3J47_00165</name>
</gene>
<evidence type="ECO:0000313" key="3">
    <source>
        <dbReference type="Proteomes" id="UP000176581"/>
    </source>
</evidence>
<feature type="transmembrane region" description="Helical" evidence="1">
    <location>
        <begin position="154"/>
        <end position="171"/>
    </location>
</feature>
<keyword evidence="1" id="KW-0472">Membrane</keyword>
<name>A0A1F8FT81_9BACT</name>
<feature type="transmembrane region" description="Helical" evidence="1">
    <location>
        <begin position="47"/>
        <end position="72"/>
    </location>
</feature>